<evidence type="ECO:0000313" key="2">
    <source>
        <dbReference type="EMBL" id="QHU14814.1"/>
    </source>
</evidence>
<organism evidence="2">
    <name type="scientific">viral metagenome</name>
    <dbReference type="NCBI Taxonomy" id="1070528"/>
    <lineage>
        <taxon>unclassified sequences</taxon>
        <taxon>metagenomes</taxon>
        <taxon>organismal metagenomes</taxon>
    </lineage>
</organism>
<protein>
    <recommendedName>
        <fullName evidence="1">Minor capsid protein P8 central region domain-containing protein</fullName>
    </recommendedName>
</protein>
<feature type="domain" description="Minor capsid protein P8 central region" evidence="1">
    <location>
        <begin position="41"/>
        <end position="153"/>
    </location>
</feature>
<dbReference type="EMBL" id="MN740847">
    <property type="protein sequence ID" value="QHU14814.1"/>
    <property type="molecule type" value="Genomic_DNA"/>
</dbReference>
<name>A0A6C0KEZ0_9ZZZZ</name>
<dbReference type="InterPro" id="IPR043916">
    <property type="entry name" value="P8_CR"/>
</dbReference>
<dbReference type="AlphaFoldDB" id="A0A6C0KEZ0"/>
<reference evidence="2" key="1">
    <citation type="journal article" date="2020" name="Nature">
        <title>Giant virus diversity and host interactions through global metagenomics.</title>
        <authorList>
            <person name="Schulz F."/>
            <person name="Roux S."/>
            <person name="Paez-Espino D."/>
            <person name="Jungbluth S."/>
            <person name="Walsh D.A."/>
            <person name="Denef V.J."/>
            <person name="McMahon K.D."/>
            <person name="Konstantinidis K.T."/>
            <person name="Eloe-Fadrosh E.A."/>
            <person name="Kyrpides N.C."/>
            <person name="Woyke T."/>
        </authorList>
    </citation>
    <scope>NUCLEOTIDE SEQUENCE</scope>
    <source>
        <strain evidence="2">GVMAG-S-1102244-55</strain>
    </source>
</reference>
<proteinExistence type="predicted"/>
<evidence type="ECO:0000259" key="1">
    <source>
        <dbReference type="Pfam" id="PF19065"/>
    </source>
</evidence>
<accession>A0A6C0KEZ0</accession>
<dbReference type="Pfam" id="PF19065">
    <property type="entry name" value="P8_CR"/>
    <property type="match status" value="1"/>
</dbReference>
<sequence length="163" mass="18512">MNNPNGRVNILNNTPNSVFNLYDKIPVEQNITSYRNALTGNLEDNMLSKVFFSKGNIIIVQKKIMQGVYNNSKGRFEIGYQDEDTLKIIMRSVYLQNAANNPNNITGQVEALNHIVADYCVPQICSEAQAYINYKNDVSNLAVPIRRPVSTYSNNILELKKFF</sequence>